<dbReference type="FunFam" id="3.40.50.620:FF:000013">
    <property type="entry name" value="Pantothenate synthetase"/>
    <property type="match status" value="1"/>
</dbReference>
<organism evidence="12 13">
    <name type="scientific">Fistulina hepatica ATCC 64428</name>
    <dbReference type="NCBI Taxonomy" id="1128425"/>
    <lineage>
        <taxon>Eukaryota</taxon>
        <taxon>Fungi</taxon>
        <taxon>Dikarya</taxon>
        <taxon>Basidiomycota</taxon>
        <taxon>Agaricomycotina</taxon>
        <taxon>Agaricomycetes</taxon>
        <taxon>Agaricomycetidae</taxon>
        <taxon>Agaricales</taxon>
        <taxon>Fistulinaceae</taxon>
        <taxon>Fistulina</taxon>
    </lineage>
</organism>
<dbReference type="InterPro" id="IPR014729">
    <property type="entry name" value="Rossmann-like_a/b/a_fold"/>
</dbReference>
<comment type="pathway">
    <text evidence="1">Cofactor biosynthesis; (R)-pantothenate biosynthesis; (R)-pantothenate from (R)-pantoate and beta-alanine: step 1/1.</text>
</comment>
<dbReference type="CDD" id="cd00560">
    <property type="entry name" value="PanC"/>
    <property type="match status" value="1"/>
</dbReference>
<evidence type="ECO:0000256" key="6">
    <source>
        <dbReference type="ARBA" id="ARBA00022655"/>
    </source>
</evidence>
<dbReference type="OrthoDB" id="2020436at2759"/>
<dbReference type="Pfam" id="PF02569">
    <property type="entry name" value="Pantoate_ligase"/>
    <property type="match status" value="1"/>
</dbReference>
<keyword evidence="13" id="KW-1185">Reference proteome</keyword>
<dbReference type="InterPro" id="IPR003721">
    <property type="entry name" value="Pantoate_ligase"/>
</dbReference>
<comment type="similarity">
    <text evidence="2">Belongs to the pantothenate synthetase family.</text>
</comment>
<evidence type="ECO:0000256" key="2">
    <source>
        <dbReference type="ARBA" id="ARBA00009256"/>
    </source>
</evidence>
<dbReference type="PANTHER" id="PTHR21299:SF1">
    <property type="entry name" value="PANTOATE--BETA-ALANINE LIGASE"/>
    <property type="match status" value="1"/>
</dbReference>
<keyword evidence="8" id="KW-0067">ATP-binding</keyword>
<evidence type="ECO:0000313" key="13">
    <source>
        <dbReference type="Proteomes" id="UP000054144"/>
    </source>
</evidence>
<dbReference type="Proteomes" id="UP000054144">
    <property type="component" value="Unassembled WGS sequence"/>
</dbReference>
<dbReference type="HAMAP" id="MF_00158">
    <property type="entry name" value="PanC"/>
    <property type="match status" value="1"/>
</dbReference>
<dbReference type="InterPro" id="IPR004821">
    <property type="entry name" value="Cyt_trans-like"/>
</dbReference>
<dbReference type="Gene3D" id="3.40.50.620">
    <property type="entry name" value="HUPs"/>
    <property type="match status" value="1"/>
</dbReference>
<evidence type="ECO:0000256" key="9">
    <source>
        <dbReference type="ARBA" id="ARBA00029902"/>
    </source>
</evidence>
<dbReference type="Gene3D" id="3.30.1300.10">
    <property type="entry name" value="Pantoate-beta-alanine ligase, C-terminal domain"/>
    <property type="match status" value="1"/>
</dbReference>
<evidence type="ECO:0000256" key="4">
    <source>
        <dbReference type="ARBA" id="ARBA00015647"/>
    </source>
</evidence>
<dbReference type="GO" id="GO:0004592">
    <property type="term" value="F:pantoate-beta-alanine ligase activity"/>
    <property type="evidence" value="ECO:0007669"/>
    <property type="project" value="UniProtKB-EC"/>
</dbReference>
<evidence type="ECO:0000256" key="11">
    <source>
        <dbReference type="ARBA" id="ARBA00048258"/>
    </source>
</evidence>
<protein>
    <recommendedName>
        <fullName evidence="4">Pantoate--beta-alanine ligase</fullName>
        <ecNumber evidence="3">6.3.2.1</ecNumber>
    </recommendedName>
    <alternativeName>
        <fullName evidence="10">Pantoate-activating enzyme</fullName>
    </alternativeName>
    <alternativeName>
        <fullName evidence="9">Pantothenate synthetase</fullName>
    </alternativeName>
</protein>
<dbReference type="UniPathway" id="UPA00028">
    <property type="reaction ID" value="UER00005"/>
</dbReference>
<evidence type="ECO:0000256" key="8">
    <source>
        <dbReference type="ARBA" id="ARBA00022840"/>
    </source>
</evidence>
<dbReference type="InterPro" id="IPR042176">
    <property type="entry name" value="Pantoate_ligase_C"/>
</dbReference>
<dbReference type="PANTHER" id="PTHR21299">
    <property type="entry name" value="CYTIDYLATE KINASE/PANTOATE-BETA-ALANINE LIGASE"/>
    <property type="match status" value="1"/>
</dbReference>
<evidence type="ECO:0000256" key="7">
    <source>
        <dbReference type="ARBA" id="ARBA00022741"/>
    </source>
</evidence>
<sequence length="337" mass="37327">MSSLTASAAHDGQVSKSSIPVFMTVDAVRAWRRKAFDDKKAVGYVATMGALHEGHLTLVRRSLQENDLTIVSIFVNPAQFAPHEDLDTYPRTLPRDLELLSALGAERTVSAVFAPAVSEMYPSGISQDIGSQRGTFVEVKGYGDEVEGKSRPAFFRGVATVVMKLFNAIEPTQTYFGQKDIQQALLLRRMCRDMLLSHPLPANLHIVPTVRDSDGLALSSRNAYLSAAGRRSAIHLWQALLAAKLAWENNFKKRSCVARARELISEASRTAEEAGVQIRLDYIELNDSDSFRVLEDEETRASWQNARGHPVILSGALWVDRTRLIDNIILGDAHKII</sequence>
<evidence type="ECO:0000256" key="1">
    <source>
        <dbReference type="ARBA" id="ARBA00004990"/>
    </source>
</evidence>
<evidence type="ECO:0000256" key="3">
    <source>
        <dbReference type="ARBA" id="ARBA00012219"/>
    </source>
</evidence>
<evidence type="ECO:0000313" key="12">
    <source>
        <dbReference type="EMBL" id="KIY49950.1"/>
    </source>
</evidence>
<proteinExistence type="inferred from homology"/>
<dbReference type="GO" id="GO:0015940">
    <property type="term" value="P:pantothenate biosynthetic process"/>
    <property type="evidence" value="ECO:0007669"/>
    <property type="project" value="UniProtKB-UniPathway"/>
</dbReference>
<evidence type="ECO:0000256" key="10">
    <source>
        <dbReference type="ARBA" id="ARBA00032806"/>
    </source>
</evidence>
<keyword evidence="5 12" id="KW-0436">Ligase</keyword>
<gene>
    <name evidence="12" type="ORF">FISHEDRAFT_40233</name>
</gene>
<reference evidence="12 13" key="1">
    <citation type="journal article" date="2015" name="Fungal Genet. Biol.">
        <title>Evolution of novel wood decay mechanisms in Agaricales revealed by the genome sequences of Fistulina hepatica and Cylindrobasidium torrendii.</title>
        <authorList>
            <person name="Floudas D."/>
            <person name="Held B.W."/>
            <person name="Riley R."/>
            <person name="Nagy L.G."/>
            <person name="Koehler G."/>
            <person name="Ransdell A.S."/>
            <person name="Younus H."/>
            <person name="Chow J."/>
            <person name="Chiniquy J."/>
            <person name="Lipzen A."/>
            <person name="Tritt A."/>
            <person name="Sun H."/>
            <person name="Haridas S."/>
            <person name="LaButti K."/>
            <person name="Ohm R.A."/>
            <person name="Kues U."/>
            <person name="Blanchette R.A."/>
            <person name="Grigoriev I.V."/>
            <person name="Minto R.E."/>
            <person name="Hibbett D.S."/>
        </authorList>
    </citation>
    <scope>NUCLEOTIDE SEQUENCE [LARGE SCALE GENOMIC DNA]</scope>
    <source>
        <strain evidence="12 13">ATCC 64428</strain>
    </source>
</reference>
<keyword evidence="7" id="KW-0547">Nucleotide-binding</keyword>
<dbReference type="GO" id="GO:0005524">
    <property type="term" value="F:ATP binding"/>
    <property type="evidence" value="ECO:0007669"/>
    <property type="project" value="UniProtKB-KW"/>
</dbReference>
<comment type="catalytic activity">
    <reaction evidence="11">
        <text>(R)-pantoate + beta-alanine + ATP = (R)-pantothenate + AMP + diphosphate + H(+)</text>
        <dbReference type="Rhea" id="RHEA:10912"/>
        <dbReference type="ChEBI" id="CHEBI:15378"/>
        <dbReference type="ChEBI" id="CHEBI:15980"/>
        <dbReference type="ChEBI" id="CHEBI:29032"/>
        <dbReference type="ChEBI" id="CHEBI:30616"/>
        <dbReference type="ChEBI" id="CHEBI:33019"/>
        <dbReference type="ChEBI" id="CHEBI:57966"/>
        <dbReference type="ChEBI" id="CHEBI:456215"/>
        <dbReference type="EC" id="6.3.2.1"/>
    </reaction>
</comment>
<dbReference type="AlphaFoldDB" id="A0A0D7AHZ8"/>
<name>A0A0D7AHZ8_9AGAR</name>
<keyword evidence="6" id="KW-0566">Pantothenate biosynthesis</keyword>
<dbReference type="EMBL" id="KN881696">
    <property type="protein sequence ID" value="KIY49950.1"/>
    <property type="molecule type" value="Genomic_DNA"/>
</dbReference>
<dbReference type="NCBIfam" id="TIGR00125">
    <property type="entry name" value="cyt_tran_rel"/>
    <property type="match status" value="1"/>
</dbReference>
<evidence type="ECO:0000256" key="5">
    <source>
        <dbReference type="ARBA" id="ARBA00022598"/>
    </source>
</evidence>
<dbReference type="NCBIfam" id="TIGR00018">
    <property type="entry name" value="panC"/>
    <property type="match status" value="1"/>
</dbReference>
<accession>A0A0D7AHZ8</accession>
<dbReference type="EC" id="6.3.2.1" evidence="3"/>
<dbReference type="SUPFAM" id="SSF52374">
    <property type="entry name" value="Nucleotidylyl transferase"/>
    <property type="match status" value="1"/>
</dbReference>